<dbReference type="NCBIfam" id="NF003715">
    <property type="entry name" value="PRK05326.1-2"/>
    <property type="match status" value="1"/>
</dbReference>
<dbReference type="InterPro" id="IPR006037">
    <property type="entry name" value="RCK_C"/>
</dbReference>
<evidence type="ECO:0000256" key="2">
    <source>
        <dbReference type="ARBA" id="ARBA00022448"/>
    </source>
</evidence>
<dbReference type="Pfam" id="PF00999">
    <property type="entry name" value="Na_H_Exchanger"/>
    <property type="match status" value="1"/>
</dbReference>
<evidence type="ECO:0000256" key="6">
    <source>
        <dbReference type="ARBA" id="ARBA00022989"/>
    </source>
</evidence>
<proteinExistence type="predicted"/>
<dbReference type="PANTHER" id="PTHR32507:SF7">
    <property type="entry name" value="K(+)_H(+) ANTIPORTER NHAP2"/>
    <property type="match status" value="1"/>
</dbReference>
<dbReference type="RefSeq" id="WP_022502865.1">
    <property type="nucleotide sequence ID" value="NZ_DAWCMB010000337.1"/>
</dbReference>
<dbReference type="NCBIfam" id="NF003716">
    <property type="entry name" value="PRK05326.1-3"/>
    <property type="match status" value="1"/>
</dbReference>
<keyword evidence="5 9" id="KW-0812">Transmembrane</keyword>
<feature type="transmembrane region" description="Helical" evidence="9">
    <location>
        <begin position="262"/>
        <end position="284"/>
    </location>
</feature>
<evidence type="ECO:0000256" key="7">
    <source>
        <dbReference type="ARBA" id="ARBA00023065"/>
    </source>
</evidence>
<keyword evidence="2" id="KW-0813">Transport</keyword>
<feature type="transmembrane region" description="Helical" evidence="9">
    <location>
        <begin position="117"/>
        <end position="136"/>
    </location>
</feature>
<dbReference type="SUPFAM" id="SSF116726">
    <property type="entry name" value="TrkA C-terminal domain-like"/>
    <property type="match status" value="2"/>
</dbReference>
<sequence>MTLEIILVALVLIMCIAADKFSGRFGMPALILFIGIGMLFGCDGIAGIEFDNFTMTEYICNIALGFIMFYGGFNTKWKTARPVAVKAVLLSTCGVILTAAFTMLFCYFVLRFPIAESFLVGAVLSATDAASVFAILRRKKLNLKDGVASLLEIESGSNDPIAYMLTVIGIYILNGDNLIKVPYVIFAQIVYGVLIGIGLAVAAIYVLTRTDIIVNGLDTIFILAVVLLGLGLSQLVGGNEFLCIYLFGILLGNSRIRNKGNIVPFFDGVTTLAQIVIFFMLGLLSYPHRFLTIIPISIAIAVFLTFIARPAVVFAILKPFKCSVRQCLLVSWAGLRGASSIVFSIVIMAGGSVMSKDLFNIVFMISLLSVAIQGTLLPAVSRRLDMIDETSDVRKTFNDYQEESSITLMRMFIPKGHNWENKLISEVHMPTGAIALMIKRGRETIITRGNTKICGGDNLILSIPAYENGDNDSLEEINITSDNNWCNRTIRQLDLPENLIIALVKRGEENIIPIGDTLIQNGDVVVIYRR</sequence>
<evidence type="ECO:0000259" key="10">
    <source>
        <dbReference type="PROSITE" id="PS51202"/>
    </source>
</evidence>
<dbReference type="EMBL" id="JBBMER010000006">
    <property type="protein sequence ID" value="MEQ2379977.1"/>
    <property type="molecule type" value="Genomic_DNA"/>
</dbReference>
<dbReference type="InterPro" id="IPR036721">
    <property type="entry name" value="RCK_C_sf"/>
</dbReference>
<keyword evidence="3" id="KW-0050">Antiport</keyword>
<feature type="transmembrane region" description="Helical" evidence="9">
    <location>
        <begin position="290"/>
        <end position="317"/>
    </location>
</feature>
<keyword evidence="6 9" id="KW-1133">Transmembrane helix</keyword>
<dbReference type="InterPro" id="IPR038770">
    <property type="entry name" value="Na+/solute_symporter_sf"/>
</dbReference>
<dbReference type="Pfam" id="PF02080">
    <property type="entry name" value="TrkA_C"/>
    <property type="match status" value="1"/>
</dbReference>
<dbReference type="PROSITE" id="PS51202">
    <property type="entry name" value="RCK_C"/>
    <property type="match status" value="1"/>
</dbReference>
<feature type="domain" description="RCK C-terminal" evidence="10">
    <location>
        <begin position="461"/>
        <end position="530"/>
    </location>
</feature>
<dbReference type="Gene3D" id="3.30.70.1450">
    <property type="entry name" value="Regulator of K+ conductance, C-terminal domain"/>
    <property type="match status" value="2"/>
</dbReference>
<evidence type="ECO:0000313" key="12">
    <source>
        <dbReference type="Proteomes" id="UP001442364"/>
    </source>
</evidence>
<name>A0ABV1BW59_9FIRM</name>
<evidence type="ECO:0000256" key="4">
    <source>
        <dbReference type="ARBA" id="ARBA00022475"/>
    </source>
</evidence>
<comment type="caution">
    <text evidence="11">The sequence shown here is derived from an EMBL/GenBank/DDBJ whole genome shotgun (WGS) entry which is preliminary data.</text>
</comment>
<feature type="transmembrane region" description="Helical" evidence="9">
    <location>
        <begin position="358"/>
        <end position="380"/>
    </location>
</feature>
<feature type="transmembrane region" description="Helical" evidence="9">
    <location>
        <begin position="58"/>
        <end position="75"/>
    </location>
</feature>
<reference evidence="11 12" key="1">
    <citation type="submission" date="2024-03" db="EMBL/GenBank/DDBJ databases">
        <title>Human intestinal bacterial collection.</title>
        <authorList>
            <person name="Pauvert C."/>
            <person name="Hitch T.C.A."/>
            <person name="Clavel T."/>
        </authorList>
    </citation>
    <scope>NUCLEOTIDE SEQUENCE [LARGE SCALE GENOMIC DNA]</scope>
    <source>
        <strain evidence="11 12">CLA-AA-H255</strain>
    </source>
</reference>
<keyword evidence="12" id="KW-1185">Reference proteome</keyword>
<comment type="subcellular location">
    <subcellularLocation>
        <location evidence="1">Cell membrane</location>
        <topology evidence="1">Multi-pass membrane protein</topology>
    </subcellularLocation>
</comment>
<evidence type="ECO:0000256" key="9">
    <source>
        <dbReference type="SAM" id="Phobius"/>
    </source>
</evidence>
<feature type="transmembrane region" description="Helical" evidence="9">
    <location>
        <begin position="185"/>
        <end position="208"/>
    </location>
</feature>
<feature type="transmembrane region" description="Helical" evidence="9">
    <location>
        <begin position="220"/>
        <end position="250"/>
    </location>
</feature>
<dbReference type="Gene3D" id="1.20.1530.20">
    <property type="match status" value="1"/>
</dbReference>
<gene>
    <name evidence="11" type="ORF">WMO14_08800</name>
</gene>
<evidence type="ECO:0000256" key="5">
    <source>
        <dbReference type="ARBA" id="ARBA00022692"/>
    </source>
</evidence>
<feature type="transmembrane region" description="Helical" evidence="9">
    <location>
        <begin position="329"/>
        <end position="352"/>
    </location>
</feature>
<evidence type="ECO:0000313" key="11">
    <source>
        <dbReference type="EMBL" id="MEQ2379977.1"/>
    </source>
</evidence>
<accession>A0ABV1BW59</accession>
<keyword evidence="7" id="KW-0406">Ion transport</keyword>
<protein>
    <submittedName>
        <fullName evidence="11">Potassium/proton antiporter</fullName>
    </submittedName>
</protein>
<evidence type="ECO:0000256" key="8">
    <source>
        <dbReference type="ARBA" id="ARBA00023136"/>
    </source>
</evidence>
<evidence type="ECO:0000256" key="1">
    <source>
        <dbReference type="ARBA" id="ARBA00004651"/>
    </source>
</evidence>
<dbReference type="InterPro" id="IPR006153">
    <property type="entry name" value="Cation/H_exchanger_TM"/>
</dbReference>
<organism evidence="11 12">
    <name type="scientific">[Lactobacillus] rogosae</name>
    <dbReference type="NCBI Taxonomy" id="706562"/>
    <lineage>
        <taxon>Bacteria</taxon>
        <taxon>Bacillati</taxon>
        <taxon>Bacillota</taxon>
        <taxon>Clostridia</taxon>
        <taxon>Lachnospirales</taxon>
        <taxon>Lachnospiraceae</taxon>
        <taxon>Lachnospira</taxon>
    </lineage>
</organism>
<keyword evidence="8 9" id="KW-0472">Membrane</keyword>
<feature type="transmembrane region" description="Helical" evidence="9">
    <location>
        <begin position="87"/>
        <end position="110"/>
    </location>
</feature>
<dbReference type="PANTHER" id="PTHR32507">
    <property type="entry name" value="NA(+)/H(+) ANTIPORTER 1"/>
    <property type="match status" value="1"/>
</dbReference>
<evidence type="ECO:0000256" key="3">
    <source>
        <dbReference type="ARBA" id="ARBA00022449"/>
    </source>
</evidence>
<feature type="transmembrane region" description="Helical" evidence="9">
    <location>
        <begin position="27"/>
        <end position="46"/>
    </location>
</feature>
<keyword evidence="4" id="KW-1003">Cell membrane</keyword>
<dbReference type="Proteomes" id="UP001442364">
    <property type="component" value="Unassembled WGS sequence"/>
</dbReference>